<organism evidence="1 2">
    <name type="scientific">Stylosanthes scabra</name>
    <dbReference type="NCBI Taxonomy" id="79078"/>
    <lineage>
        <taxon>Eukaryota</taxon>
        <taxon>Viridiplantae</taxon>
        <taxon>Streptophyta</taxon>
        <taxon>Embryophyta</taxon>
        <taxon>Tracheophyta</taxon>
        <taxon>Spermatophyta</taxon>
        <taxon>Magnoliopsida</taxon>
        <taxon>eudicotyledons</taxon>
        <taxon>Gunneridae</taxon>
        <taxon>Pentapetalae</taxon>
        <taxon>rosids</taxon>
        <taxon>fabids</taxon>
        <taxon>Fabales</taxon>
        <taxon>Fabaceae</taxon>
        <taxon>Papilionoideae</taxon>
        <taxon>50 kb inversion clade</taxon>
        <taxon>dalbergioids sensu lato</taxon>
        <taxon>Dalbergieae</taxon>
        <taxon>Pterocarpus clade</taxon>
        <taxon>Stylosanthes</taxon>
    </lineage>
</organism>
<keyword evidence="2" id="KW-1185">Reference proteome</keyword>
<accession>A0ABU6YW37</accession>
<gene>
    <name evidence="1" type="ORF">PIB30_098399</name>
</gene>
<sequence>KLIEQGAALPRLQRPIKILAENMSNYNFSNLIMMELADSFHIPDSTIRTNVGKFKIDATKVGHAFGLNAQGVYIDIK</sequence>
<comment type="caution">
    <text evidence="1">The sequence shown here is derived from an EMBL/GenBank/DDBJ whole genome shotgun (WGS) entry which is preliminary data.</text>
</comment>
<proteinExistence type="predicted"/>
<evidence type="ECO:0000313" key="1">
    <source>
        <dbReference type="EMBL" id="MED6213952.1"/>
    </source>
</evidence>
<feature type="non-terminal residue" evidence="1">
    <location>
        <position position="1"/>
    </location>
</feature>
<protein>
    <submittedName>
        <fullName evidence="1">Uncharacterized protein</fullName>
    </submittedName>
</protein>
<dbReference type="Proteomes" id="UP001341840">
    <property type="component" value="Unassembled WGS sequence"/>
</dbReference>
<name>A0ABU6YW37_9FABA</name>
<evidence type="ECO:0000313" key="2">
    <source>
        <dbReference type="Proteomes" id="UP001341840"/>
    </source>
</evidence>
<reference evidence="1 2" key="1">
    <citation type="journal article" date="2023" name="Plants (Basel)">
        <title>Bridging the Gap: Combining Genomics and Transcriptomics Approaches to Understand Stylosanthes scabra, an Orphan Legume from the Brazilian Caatinga.</title>
        <authorList>
            <person name="Ferreira-Neto J.R.C."/>
            <person name="da Silva M.D."/>
            <person name="Binneck E."/>
            <person name="de Melo N.F."/>
            <person name="da Silva R.H."/>
            <person name="de Melo A.L.T.M."/>
            <person name="Pandolfi V."/>
            <person name="Bustamante F.O."/>
            <person name="Brasileiro-Vidal A.C."/>
            <person name="Benko-Iseppon A.M."/>
        </authorList>
    </citation>
    <scope>NUCLEOTIDE SEQUENCE [LARGE SCALE GENOMIC DNA]</scope>
    <source>
        <tissue evidence="1">Leaves</tissue>
    </source>
</reference>
<dbReference type="EMBL" id="JASCZI010244168">
    <property type="protein sequence ID" value="MED6213952.1"/>
    <property type="molecule type" value="Genomic_DNA"/>
</dbReference>